<proteinExistence type="inferred from homology"/>
<dbReference type="HAMAP" id="MF_01401">
    <property type="entry name" value="MsrA"/>
    <property type="match status" value="1"/>
</dbReference>
<feature type="active site" evidence="4">
    <location>
        <position position="89"/>
    </location>
</feature>
<comment type="caution">
    <text evidence="6">The sequence shown here is derived from an EMBL/GenBank/DDBJ whole genome shotgun (WGS) entry which is preliminary data.</text>
</comment>
<organism evidence="6 7">
    <name type="scientific">Algimonas porphyrae</name>
    <dbReference type="NCBI Taxonomy" id="1128113"/>
    <lineage>
        <taxon>Bacteria</taxon>
        <taxon>Pseudomonadati</taxon>
        <taxon>Pseudomonadota</taxon>
        <taxon>Alphaproteobacteria</taxon>
        <taxon>Maricaulales</taxon>
        <taxon>Robiginitomaculaceae</taxon>
        <taxon>Algimonas</taxon>
    </lineage>
</organism>
<evidence type="ECO:0000256" key="1">
    <source>
        <dbReference type="ARBA" id="ARBA00023002"/>
    </source>
</evidence>
<dbReference type="Gene3D" id="3.30.1060.10">
    <property type="entry name" value="Peptide methionine sulphoxide reductase MsrA"/>
    <property type="match status" value="1"/>
</dbReference>
<evidence type="ECO:0000313" key="6">
    <source>
        <dbReference type="EMBL" id="GLQ20536.1"/>
    </source>
</evidence>
<dbReference type="NCBIfam" id="TIGR00401">
    <property type="entry name" value="msrA"/>
    <property type="match status" value="1"/>
</dbReference>
<evidence type="ECO:0000256" key="3">
    <source>
        <dbReference type="ARBA" id="ARBA00048782"/>
    </source>
</evidence>
<keyword evidence="1 4" id="KW-0560">Oxidoreductase</keyword>
<dbReference type="InterPro" id="IPR002569">
    <property type="entry name" value="Met_Sox_Rdtase_MsrA_dom"/>
</dbReference>
<comment type="function">
    <text evidence="4">Has an important function as a repair enzyme for proteins that have been inactivated by oxidation. Catalyzes the reversible oxidation-reduction of methionine sulfoxide in proteins to methionine.</text>
</comment>
<feature type="domain" description="Peptide methionine sulphoxide reductase MsrA" evidence="5">
    <location>
        <begin position="82"/>
        <end position="232"/>
    </location>
</feature>
<dbReference type="EC" id="1.8.4.11" evidence="4"/>
<sequence>MNLTGTSLEPQRLSTHSKGMIAVRFVLPITLFALMTACTEAPSRVQTESEPDPQAEPKTMVASAVSGPMAPYLEETVEGLETAIFAGGCFWCVEKDFESLPGVIEVVSGYTGGRLDNPDYKTVSYTETGHYEAAEVLFDPSVISYRDLVDYYWTTVDPTDPSGQFCDKGSSYRTAIFAQPDQVQAAEASLAALLSDKPFAADIVTPVLPAVTFYDAEDYHQDYYKKNPVRYNAYRLACRRDATLKRLWGNAAKGGQ</sequence>
<evidence type="ECO:0000259" key="5">
    <source>
        <dbReference type="Pfam" id="PF01625"/>
    </source>
</evidence>
<evidence type="ECO:0000256" key="2">
    <source>
        <dbReference type="ARBA" id="ARBA00047806"/>
    </source>
</evidence>
<reference evidence="6" key="2">
    <citation type="submission" date="2023-01" db="EMBL/GenBank/DDBJ databases">
        <title>Draft genome sequence of Algimonas porphyrae strain NBRC 108216.</title>
        <authorList>
            <person name="Sun Q."/>
            <person name="Mori K."/>
        </authorList>
    </citation>
    <scope>NUCLEOTIDE SEQUENCE</scope>
    <source>
        <strain evidence="6">NBRC 108216</strain>
    </source>
</reference>
<keyword evidence="7" id="KW-1185">Reference proteome</keyword>
<comment type="similarity">
    <text evidence="4">Belongs to the MsrA Met sulfoxide reductase family.</text>
</comment>
<comment type="catalytic activity">
    <reaction evidence="2 4">
        <text>L-methionyl-[protein] + [thioredoxin]-disulfide + H2O = L-methionyl-(S)-S-oxide-[protein] + [thioredoxin]-dithiol</text>
        <dbReference type="Rhea" id="RHEA:14217"/>
        <dbReference type="Rhea" id="RHEA-COMP:10698"/>
        <dbReference type="Rhea" id="RHEA-COMP:10700"/>
        <dbReference type="Rhea" id="RHEA-COMP:12313"/>
        <dbReference type="Rhea" id="RHEA-COMP:12315"/>
        <dbReference type="ChEBI" id="CHEBI:15377"/>
        <dbReference type="ChEBI" id="CHEBI:16044"/>
        <dbReference type="ChEBI" id="CHEBI:29950"/>
        <dbReference type="ChEBI" id="CHEBI:44120"/>
        <dbReference type="ChEBI" id="CHEBI:50058"/>
        <dbReference type="EC" id="1.8.4.11"/>
    </reaction>
</comment>
<gene>
    <name evidence="6" type="primary">msrA_1</name>
    <name evidence="4" type="synonym">msrA</name>
    <name evidence="6" type="ORF">GCM10007854_14910</name>
</gene>
<protein>
    <recommendedName>
        <fullName evidence="4">Peptide methionine sulfoxide reductase MsrA</fullName>
        <shortName evidence="4">Protein-methionine-S-oxide reductase</shortName>
        <ecNumber evidence="4">1.8.4.11</ecNumber>
    </recommendedName>
    <alternativeName>
        <fullName evidence="4">Peptide-methionine (S)-S-oxide reductase</fullName>
        <shortName evidence="4">Peptide Met(O) reductase</shortName>
    </alternativeName>
</protein>
<reference evidence="6" key="1">
    <citation type="journal article" date="2014" name="Int. J. Syst. Evol. Microbiol.">
        <title>Complete genome of a new Firmicutes species belonging to the dominant human colonic microbiota ('Ruminococcus bicirculans') reveals two chromosomes and a selective capacity to utilize plant glucans.</title>
        <authorList>
            <consortium name="NISC Comparative Sequencing Program"/>
            <person name="Wegmann U."/>
            <person name="Louis P."/>
            <person name="Goesmann A."/>
            <person name="Henrissat B."/>
            <person name="Duncan S.H."/>
            <person name="Flint H.J."/>
        </authorList>
    </citation>
    <scope>NUCLEOTIDE SEQUENCE</scope>
    <source>
        <strain evidence="6">NBRC 108216</strain>
    </source>
</reference>
<dbReference type="Pfam" id="PF01625">
    <property type="entry name" value="PMSR"/>
    <property type="match status" value="1"/>
</dbReference>
<name>A0ABQ5UZB3_9PROT</name>
<evidence type="ECO:0000313" key="7">
    <source>
        <dbReference type="Proteomes" id="UP001161390"/>
    </source>
</evidence>
<dbReference type="PANTHER" id="PTHR43774">
    <property type="entry name" value="PEPTIDE METHIONINE SULFOXIDE REDUCTASE"/>
    <property type="match status" value="1"/>
</dbReference>
<dbReference type="PANTHER" id="PTHR43774:SF1">
    <property type="entry name" value="PEPTIDE METHIONINE SULFOXIDE REDUCTASE MSRA 2"/>
    <property type="match status" value="1"/>
</dbReference>
<dbReference type="Proteomes" id="UP001161390">
    <property type="component" value="Unassembled WGS sequence"/>
</dbReference>
<comment type="catalytic activity">
    <reaction evidence="3 4">
        <text>[thioredoxin]-disulfide + L-methionine + H2O = L-methionine (S)-S-oxide + [thioredoxin]-dithiol</text>
        <dbReference type="Rhea" id="RHEA:19993"/>
        <dbReference type="Rhea" id="RHEA-COMP:10698"/>
        <dbReference type="Rhea" id="RHEA-COMP:10700"/>
        <dbReference type="ChEBI" id="CHEBI:15377"/>
        <dbReference type="ChEBI" id="CHEBI:29950"/>
        <dbReference type="ChEBI" id="CHEBI:50058"/>
        <dbReference type="ChEBI" id="CHEBI:57844"/>
        <dbReference type="ChEBI" id="CHEBI:58772"/>
        <dbReference type="EC" id="1.8.4.11"/>
    </reaction>
</comment>
<dbReference type="SUPFAM" id="SSF55068">
    <property type="entry name" value="Peptide methionine sulfoxide reductase"/>
    <property type="match status" value="1"/>
</dbReference>
<dbReference type="EMBL" id="BSNJ01000003">
    <property type="protein sequence ID" value="GLQ20536.1"/>
    <property type="molecule type" value="Genomic_DNA"/>
</dbReference>
<evidence type="ECO:0000256" key="4">
    <source>
        <dbReference type="HAMAP-Rule" id="MF_01401"/>
    </source>
</evidence>
<accession>A0ABQ5UZB3</accession>
<dbReference type="InterPro" id="IPR036509">
    <property type="entry name" value="Met_Sox_Rdtase_MsrA_sf"/>
</dbReference>